<protein>
    <submittedName>
        <fullName evidence="7">RCD one 1</fullName>
    </submittedName>
</protein>
<dbReference type="GO" id="GO:0003950">
    <property type="term" value="F:NAD+ poly-ADP-ribosyltransferase activity"/>
    <property type="evidence" value="ECO:0007669"/>
    <property type="project" value="InterPro"/>
</dbReference>
<comment type="caution">
    <text evidence="7">The sequence shown here is derived from an EMBL/GenBank/DDBJ whole genome shotgun (WGS) entry which is preliminary data.</text>
</comment>
<feature type="domain" description="PARP catalytic" evidence="5">
    <location>
        <begin position="199"/>
        <end position="443"/>
    </location>
</feature>
<gene>
    <name evidence="7" type="ORF">POM88_034351</name>
</gene>
<accession>A0AAD8HJF5</accession>
<dbReference type="InterPro" id="IPR022003">
    <property type="entry name" value="RST"/>
</dbReference>
<keyword evidence="2" id="KW-0217">Developmental protein</keyword>
<reference evidence="7" key="2">
    <citation type="submission" date="2023-05" db="EMBL/GenBank/DDBJ databases">
        <authorList>
            <person name="Schelkunov M.I."/>
        </authorList>
    </citation>
    <scope>NUCLEOTIDE SEQUENCE</scope>
    <source>
        <strain evidence="7">Hsosn_3</strain>
        <tissue evidence="7">Leaf</tissue>
    </source>
</reference>
<dbReference type="Pfam" id="PF23467">
    <property type="entry name" value="WWE_5"/>
    <property type="match status" value="1"/>
</dbReference>
<organism evidence="7 8">
    <name type="scientific">Heracleum sosnowskyi</name>
    <dbReference type="NCBI Taxonomy" id="360622"/>
    <lineage>
        <taxon>Eukaryota</taxon>
        <taxon>Viridiplantae</taxon>
        <taxon>Streptophyta</taxon>
        <taxon>Embryophyta</taxon>
        <taxon>Tracheophyta</taxon>
        <taxon>Spermatophyta</taxon>
        <taxon>Magnoliopsida</taxon>
        <taxon>eudicotyledons</taxon>
        <taxon>Gunneridae</taxon>
        <taxon>Pentapetalae</taxon>
        <taxon>asterids</taxon>
        <taxon>campanulids</taxon>
        <taxon>Apiales</taxon>
        <taxon>Apiaceae</taxon>
        <taxon>Apioideae</taxon>
        <taxon>apioid superclade</taxon>
        <taxon>Tordylieae</taxon>
        <taxon>Tordyliinae</taxon>
        <taxon>Heracleum</taxon>
    </lineage>
</organism>
<evidence type="ECO:0000313" key="8">
    <source>
        <dbReference type="Proteomes" id="UP001237642"/>
    </source>
</evidence>
<sequence>MDTKFAKVLDSRKIWNDLKRKRALQSKAYNTRAGIGTNKAPQPVFESSLNKISKRRKLDISKSQYDWCSSQSKSSLLRYYSNLKRSAPPARLMCYQKGEWTNLPQDVVTLVKRDFQMRKAASEVELDGKLFLIDFLHMMKLDLETGTQQPIAWIDEGNTCFFPEIFSSQDKRSECCYGGNEQVHGHIVPESHGSDNFKLQLEIDISGLDYSKLKESTGESDDLVGQVKVVKKPTLDAEADNSCIRVSNEEVCEAFGENQQDQKMVRHDRGDMDSNTVREMILEAFSLFKVEITEKYRGEANVKYAWLPVSKGEFSSVMTYGLGECEFSKMKSSYGSGILLLPVNCTRSSATYCDVDENGVRYVILCRVIMGNVEVVHPGSKQVYPSCESYDTGVDDFNDPQHYIVWGTKKNTHVYPQYAVSFKISSDAEGHLGGTRNKLDISGLTTCQGRDVQLQFNSGSPDMVSVPKSQGMVKEIGSRSTKNPKSPWMPFPVLFGAISNRISPSKMNQVTSNYELFRSKKINRDDFVKRLRVIAGDALLRSTIINLQNQDCCVTADGRLGSTL</sequence>
<evidence type="ECO:0000256" key="4">
    <source>
        <dbReference type="ARBA" id="ARBA00023242"/>
    </source>
</evidence>
<dbReference type="PROSITE" id="PS51059">
    <property type="entry name" value="PARP_CATALYTIC"/>
    <property type="match status" value="1"/>
</dbReference>
<keyword evidence="4" id="KW-0539">Nucleus</keyword>
<dbReference type="GO" id="GO:0005634">
    <property type="term" value="C:nucleus"/>
    <property type="evidence" value="ECO:0007669"/>
    <property type="project" value="UniProtKB-SubCell"/>
</dbReference>
<dbReference type="InterPro" id="IPR012317">
    <property type="entry name" value="Poly(ADP-ribose)pol_cat_dom"/>
</dbReference>
<dbReference type="PROSITE" id="PS51879">
    <property type="entry name" value="RST"/>
    <property type="match status" value="1"/>
</dbReference>
<feature type="domain" description="RST" evidence="6">
    <location>
        <begin position="482"/>
        <end position="553"/>
    </location>
</feature>
<keyword evidence="3" id="KW-0346">Stress response</keyword>
<evidence type="ECO:0000313" key="7">
    <source>
        <dbReference type="EMBL" id="KAK1368259.1"/>
    </source>
</evidence>
<dbReference type="Gene3D" id="3.90.228.10">
    <property type="match status" value="1"/>
</dbReference>
<keyword evidence="8" id="KW-1185">Reference proteome</keyword>
<dbReference type="Proteomes" id="UP001237642">
    <property type="component" value="Unassembled WGS sequence"/>
</dbReference>
<proteinExistence type="predicted"/>
<reference evidence="7" key="1">
    <citation type="submission" date="2023-02" db="EMBL/GenBank/DDBJ databases">
        <title>Genome of toxic invasive species Heracleum sosnowskyi carries increased number of genes despite the absence of recent whole-genome duplications.</title>
        <authorList>
            <person name="Schelkunov M."/>
            <person name="Shtratnikova V."/>
            <person name="Makarenko M."/>
            <person name="Klepikova A."/>
            <person name="Omelchenko D."/>
            <person name="Novikova G."/>
            <person name="Obukhova E."/>
            <person name="Bogdanov V."/>
            <person name="Penin A."/>
            <person name="Logacheva M."/>
        </authorList>
    </citation>
    <scope>NUCLEOTIDE SEQUENCE</scope>
    <source>
        <strain evidence="7">Hsosn_3</strain>
        <tissue evidence="7">Leaf</tissue>
    </source>
</reference>
<evidence type="ECO:0000256" key="1">
    <source>
        <dbReference type="ARBA" id="ARBA00004123"/>
    </source>
</evidence>
<evidence type="ECO:0000259" key="6">
    <source>
        <dbReference type="PROSITE" id="PS51879"/>
    </source>
</evidence>
<dbReference type="InterPro" id="IPR057823">
    <property type="entry name" value="WWE_RCD1"/>
</dbReference>
<evidence type="ECO:0000256" key="3">
    <source>
        <dbReference type="ARBA" id="ARBA00023016"/>
    </source>
</evidence>
<evidence type="ECO:0000256" key="2">
    <source>
        <dbReference type="ARBA" id="ARBA00022473"/>
    </source>
</evidence>
<dbReference type="PANTHER" id="PTHR32263:SF5">
    <property type="entry name" value="INACTIVE POLY [ADP-RIBOSE] POLYMERASE SRO1-RELATED"/>
    <property type="match status" value="1"/>
</dbReference>
<dbReference type="EMBL" id="JAUIZM010000008">
    <property type="protein sequence ID" value="KAK1368259.1"/>
    <property type="molecule type" value="Genomic_DNA"/>
</dbReference>
<evidence type="ECO:0000259" key="5">
    <source>
        <dbReference type="PROSITE" id="PS51059"/>
    </source>
</evidence>
<dbReference type="AlphaFoldDB" id="A0AAD8HJF5"/>
<comment type="subcellular location">
    <subcellularLocation>
        <location evidence="1">Nucleus</location>
    </subcellularLocation>
</comment>
<dbReference type="Pfam" id="PF12174">
    <property type="entry name" value="RST"/>
    <property type="match status" value="1"/>
</dbReference>
<dbReference type="PANTHER" id="PTHR32263">
    <property type="entry name" value="INACTIVE POLY [ADP-RIBOSE] POLYMERASE SRO4-RELATED"/>
    <property type="match status" value="1"/>
</dbReference>
<dbReference type="InterPro" id="IPR044964">
    <property type="entry name" value="RCD1/SRO1-5"/>
</dbReference>
<name>A0AAD8HJF5_9APIA</name>
<dbReference type="SUPFAM" id="SSF56399">
    <property type="entry name" value="ADP-ribosylation"/>
    <property type="match status" value="1"/>
</dbReference>